<sequence>MWSRKELKRNGKKNLKKNFWRVVGISLLIAFIASGLKVTQHVDNAALYFVNGRFNTPTNAQIMNDWYQSVRQSGNLEENRVITYLGEHYKPKKGVLAHIYNKMTQEKSALYGFVNAMNDILFKDKGTQGMVILAGVVLLLLFYAFVSNVLRVGQCRFLLENRSYTQSKIGRLLFPWRVKRGKKTAFTMFKMSFFIFLWDLTVIGGIIKRYSYKMIPYILAENPDIGHREAFILSRRMMRGNKWRAFVLDWSFIGWHILNIFTLGILNHVWTIPYTETVYAELYTALRREAKEKQYAYAEYLNDKLLFTESEEEEYPVEKYPLYNPETRQWIKINYKRKYSVRSLILMFFAFSMIGWCWEVALHLFGDGVFVNRGFFYGPWLPIYGTGGVLVVILLKRFVDRPLLTFFMAMLVCGVVEYFVGFFLWEFKHMYWWNYSGYFLNLHGRICAEGLIIFGLGGCAFLYLIAPFFDELFKKIPRKAAIIACVILLAVFAVDGVYSMVNPNSGEGITSYENH</sequence>
<keyword evidence="1" id="KW-0472">Membrane</keyword>
<feature type="transmembrane region" description="Helical" evidence="1">
    <location>
        <begin position="450"/>
        <end position="469"/>
    </location>
</feature>
<protein>
    <submittedName>
        <fullName evidence="2">DUF975 family protein</fullName>
    </submittedName>
</protein>
<feature type="transmembrane region" description="Helical" evidence="1">
    <location>
        <begin position="402"/>
        <end position="425"/>
    </location>
</feature>
<gene>
    <name evidence="2" type="ORF">H9968_08650</name>
</gene>
<dbReference type="InterPro" id="IPR010380">
    <property type="entry name" value="DUF975"/>
</dbReference>
<keyword evidence="1" id="KW-1133">Transmembrane helix</keyword>
<reference evidence="2" key="1">
    <citation type="journal article" date="2021" name="PeerJ">
        <title>Extensive microbial diversity within the chicken gut microbiome revealed by metagenomics and culture.</title>
        <authorList>
            <person name="Gilroy R."/>
            <person name="Ravi A."/>
            <person name="Getino M."/>
            <person name="Pursley I."/>
            <person name="Horton D.L."/>
            <person name="Alikhan N.F."/>
            <person name="Baker D."/>
            <person name="Gharbi K."/>
            <person name="Hall N."/>
            <person name="Watson M."/>
            <person name="Adriaenssens E.M."/>
            <person name="Foster-Nyarko E."/>
            <person name="Jarju S."/>
            <person name="Secka A."/>
            <person name="Antonio M."/>
            <person name="Oren A."/>
            <person name="Chaudhuri R.R."/>
            <person name="La Ragione R."/>
            <person name="Hildebrand F."/>
            <person name="Pallen M.J."/>
        </authorList>
    </citation>
    <scope>NUCLEOTIDE SEQUENCE</scope>
    <source>
        <strain evidence="2">CHK179-28034</strain>
    </source>
</reference>
<feature type="transmembrane region" description="Helical" evidence="1">
    <location>
        <begin position="243"/>
        <end position="266"/>
    </location>
</feature>
<comment type="caution">
    <text evidence="2">The sequence shown here is derived from an EMBL/GenBank/DDBJ whole genome shotgun (WGS) entry which is preliminary data.</text>
</comment>
<dbReference type="PANTHER" id="PTHR40076">
    <property type="entry name" value="MEMBRANE PROTEIN-RELATED"/>
    <property type="match status" value="1"/>
</dbReference>
<dbReference type="EMBL" id="DXBR01000077">
    <property type="protein sequence ID" value="HIZ39977.1"/>
    <property type="molecule type" value="Genomic_DNA"/>
</dbReference>
<evidence type="ECO:0000313" key="3">
    <source>
        <dbReference type="Proteomes" id="UP000824049"/>
    </source>
</evidence>
<name>A0A9D2EMK4_9FIRM</name>
<dbReference type="PANTHER" id="PTHR40076:SF1">
    <property type="entry name" value="MEMBRANE PROTEIN"/>
    <property type="match status" value="1"/>
</dbReference>
<dbReference type="Pfam" id="PF06161">
    <property type="entry name" value="DUF975"/>
    <property type="match status" value="1"/>
</dbReference>
<dbReference type="Proteomes" id="UP000824049">
    <property type="component" value="Unassembled WGS sequence"/>
</dbReference>
<proteinExistence type="predicted"/>
<keyword evidence="1" id="KW-0812">Transmembrane</keyword>
<organism evidence="2 3">
    <name type="scientific">Candidatus Anaerobutyricum stercoris</name>
    <dbReference type="NCBI Taxonomy" id="2838457"/>
    <lineage>
        <taxon>Bacteria</taxon>
        <taxon>Bacillati</taxon>
        <taxon>Bacillota</taxon>
        <taxon>Clostridia</taxon>
        <taxon>Lachnospirales</taxon>
        <taxon>Lachnospiraceae</taxon>
        <taxon>Anaerobutyricum</taxon>
    </lineage>
</organism>
<feature type="transmembrane region" description="Helical" evidence="1">
    <location>
        <begin position="344"/>
        <end position="365"/>
    </location>
</feature>
<feature type="transmembrane region" description="Helical" evidence="1">
    <location>
        <begin position="20"/>
        <end position="39"/>
    </location>
</feature>
<accession>A0A9D2EMK4</accession>
<feature type="transmembrane region" description="Helical" evidence="1">
    <location>
        <begin position="127"/>
        <end position="146"/>
    </location>
</feature>
<feature type="transmembrane region" description="Helical" evidence="1">
    <location>
        <begin position="481"/>
        <end position="501"/>
    </location>
</feature>
<evidence type="ECO:0000256" key="1">
    <source>
        <dbReference type="SAM" id="Phobius"/>
    </source>
</evidence>
<feature type="transmembrane region" description="Helical" evidence="1">
    <location>
        <begin position="187"/>
        <end position="207"/>
    </location>
</feature>
<reference evidence="2" key="2">
    <citation type="submission" date="2021-04" db="EMBL/GenBank/DDBJ databases">
        <authorList>
            <person name="Gilroy R."/>
        </authorList>
    </citation>
    <scope>NUCLEOTIDE SEQUENCE</scope>
    <source>
        <strain evidence="2">CHK179-28034</strain>
    </source>
</reference>
<dbReference type="Pfam" id="PF06541">
    <property type="entry name" value="ABC_trans_CmpB"/>
    <property type="match status" value="1"/>
</dbReference>
<dbReference type="AlphaFoldDB" id="A0A9D2EMK4"/>
<feature type="transmembrane region" description="Helical" evidence="1">
    <location>
        <begin position="377"/>
        <end position="395"/>
    </location>
</feature>
<evidence type="ECO:0000313" key="2">
    <source>
        <dbReference type="EMBL" id="HIZ39977.1"/>
    </source>
</evidence>
<dbReference type="InterPro" id="IPR010540">
    <property type="entry name" value="CmpB_TMEM229"/>
</dbReference>